<evidence type="ECO:0000256" key="1">
    <source>
        <dbReference type="ARBA" id="ARBA00008383"/>
    </source>
</evidence>
<dbReference type="Gene3D" id="3.30.1540.10">
    <property type="entry name" value="formyl-coa transferase, domain 3"/>
    <property type="match status" value="2"/>
</dbReference>
<dbReference type="RefSeq" id="WP_357409873.1">
    <property type="nucleotide sequence ID" value="NZ_JBEYCD010000017.1"/>
</dbReference>
<dbReference type="InterPro" id="IPR003673">
    <property type="entry name" value="CoA-Trfase_fam_III"/>
</dbReference>
<dbReference type="Pfam" id="PF02515">
    <property type="entry name" value="CoA_transf_3"/>
    <property type="match status" value="2"/>
</dbReference>
<name>A0ABW7X774_9NOCA</name>
<evidence type="ECO:0000313" key="4">
    <source>
        <dbReference type="Proteomes" id="UP001611415"/>
    </source>
</evidence>
<dbReference type="InterPro" id="IPR044855">
    <property type="entry name" value="CoA-Trfase_III_dom3_sf"/>
</dbReference>
<dbReference type="SUPFAM" id="SSF89796">
    <property type="entry name" value="CoA-transferase family III (CaiB/BaiF)"/>
    <property type="match status" value="2"/>
</dbReference>
<proteinExistence type="inferred from homology"/>
<reference evidence="3 4" key="1">
    <citation type="submission" date="2024-10" db="EMBL/GenBank/DDBJ databases">
        <title>The Natural Products Discovery Center: Release of the First 8490 Sequenced Strains for Exploring Actinobacteria Biosynthetic Diversity.</title>
        <authorList>
            <person name="Kalkreuter E."/>
            <person name="Kautsar S.A."/>
            <person name="Yang D."/>
            <person name="Bader C.D."/>
            <person name="Teijaro C.N."/>
            <person name="Fluegel L."/>
            <person name="Davis C.M."/>
            <person name="Simpson J.R."/>
            <person name="Lauterbach L."/>
            <person name="Steele A.D."/>
            <person name="Gui C."/>
            <person name="Meng S."/>
            <person name="Li G."/>
            <person name="Viehrig K."/>
            <person name="Ye F."/>
            <person name="Su P."/>
            <person name="Kiefer A.F."/>
            <person name="Nichols A."/>
            <person name="Cepeda A.J."/>
            <person name="Yan W."/>
            <person name="Fan B."/>
            <person name="Jiang Y."/>
            <person name="Adhikari A."/>
            <person name="Zheng C.-J."/>
            <person name="Schuster L."/>
            <person name="Cowan T.M."/>
            <person name="Smanski M.J."/>
            <person name="Chevrette M.G."/>
            <person name="De Carvalho L.P.S."/>
            <person name="Shen B."/>
        </authorList>
    </citation>
    <scope>NUCLEOTIDE SEQUENCE [LARGE SCALE GENOMIC DNA]</scope>
    <source>
        <strain evidence="3 4">NPDC019275</strain>
    </source>
</reference>
<dbReference type="InterPro" id="IPR050509">
    <property type="entry name" value="CoA-transferase_III"/>
</dbReference>
<accession>A0ABW7X774</accession>
<dbReference type="PANTHER" id="PTHR48228">
    <property type="entry name" value="SUCCINYL-COA--D-CITRAMALATE COA-TRANSFERASE"/>
    <property type="match status" value="1"/>
</dbReference>
<keyword evidence="4" id="KW-1185">Reference proteome</keyword>
<dbReference type="Proteomes" id="UP001611415">
    <property type="component" value="Unassembled WGS sequence"/>
</dbReference>
<gene>
    <name evidence="3" type="ORF">ACH49W_26725</name>
</gene>
<keyword evidence="2 3" id="KW-0808">Transferase</keyword>
<organism evidence="3 4">
    <name type="scientific">Nocardia xishanensis</name>
    <dbReference type="NCBI Taxonomy" id="238964"/>
    <lineage>
        <taxon>Bacteria</taxon>
        <taxon>Bacillati</taxon>
        <taxon>Actinomycetota</taxon>
        <taxon>Actinomycetes</taxon>
        <taxon>Mycobacteriales</taxon>
        <taxon>Nocardiaceae</taxon>
        <taxon>Nocardia</taxon>
    </lineage>
</organism>
<protein>
    <submittedName>
        <fullName evidence="3">CoA transferase</fullName>
    </submittedName>
</protein>
<dbReference type="InterPro" id="IPR023606">
    <property type="entry name" value="CoA-Trfase_III_dom_1_sf"/>
</dbReference>
<evidence type="ECO:0000256" key="2">
    <source>
        <dbReference type="ARBA" id="ARBA00022679"/>
    </source>
</evidence>
<comment type="similarity">
    <text evidence="1">Belongs to the CoA-transferase III family.</text>
</comment>
<sequence length="803" mass="85864">MTKPHSDGRHCDTVTDGGKNDSKAFRVIELTRSVAGAACGRLFAGLGHEVTLCEPGVGHPLRAREFTFTATAAGKRSVVCDPTLDPVSWEALLTSADVLLHDLPPSRAHELGLNPERLAQRFPRLVTVSLTTFGLEGELAEIAGDSLLAEAYGGLAQMVGEPDRSPLSLGGEQAAYAAAFVGLFGASLALHRRARTGEGDHVEVALSDVAAYMDWKSDVTHELGAAVPCRTGASRGSWRILEAKDGWVGVIFLDHQWPSVVDLIGDDRLADPDFLDARIRLERAEELWPVIASAIRQREAAEVYASAQRLGLPFGYAATAADLLAADQLAERGFVIPPDKRRRDAPVVSFPLPDSRIAEVERAPALGEDAIVRRAAVARTTPAAEVEVGRLGDAPLAGLLVLDFGTITAGAATSRLLADYGATVVKIESSARPDRFRQWAMPGTDAGITPTVSPMFASNNAGKIGLCVDLKSEGGRRIVHDLIRRADVLVENFRAGVTHRMGIDPDTTRELNPDLIYLSLSSQGSVGPESQYSSYGSTLDLLSGLAAATGYRGEAPMWSSGDVNYPDQIVALAGAAMVAHAVATGRAGAWLDVSQRELVAWTLADQLAAFAWEGLPTQPTGNRRPGATPHDVYPTADAAWIALACTDDQHRRALADIVPGLPVDGNELWWWDNQDHVDTRITEWTSTRTRDQAVAELRAVGVSAVPVCTAADRAVQLRYRERRLALRGADGRWLKGFPMILRGFVPGAPGTAPGLAEDVSDPQSNQFVTFLADLLRDLYGDIPGLSSTRSHSSPGATERAAAR</sequence>
<evidence type="ECO:0000313" key="3">
    <source>
        <dbReference type="EMBL" id="MFI2476993.1"/>
    </source>
</evidence>
<dbReference type="GO" id="GO:0016740">
    <property type="term" value="F:transferase activity"/>
    <property type="evidence" value="ECO:0007669"/>
    <property type="project" value="UniProtKB-KW"/>
</dbReference>
<dbReference type="EMBL" id="JBIRYO010000020">
    <property type="protein sequence ID" value="MFI2476993.1"/>
    <property type="molecule type" value="Genomic_DNA"/>
</dbReference>
<dbReference type="PANTHER" id="PTHR48228:SF6">
    <property type="entry name" value="L-CARNITINE COA-TRANSFERASE"/>
    <property type="match status" value="1"/>
</dbReference>
<dbReference type="Gene3D" id="3.40.50.10540">
    <property type="entry name" value="Crotonobetainyl-coa:carnitine coa-transferase, domain 1"/>
    <property type="match status" value="2"/>
</dbReference>
<comment type="caution">
    <text evidence="3">The sequence shown here is derived from an EMBL/GenBank/DDBJ whole genome shotgun (WGS) entry which is preliminary data.</text>
</comment>